<keyword evidence="1" id="KW-0472">Membrane</keyword>
<comment type="caution">
    <text evidence="3">The sequence shown here is derived from an EMBL/GenBank/DDBJ whole genome shotgun (WGS) entry which is preliminary data.</text>
</comment>
<evidence type="ECO:0000259" key="2">
    <source>
        <dbReference type="Pfam" id="PF07811"/>
    </source>
</evidence>
<dbReference type="AlphaFoldDB" id="A0A916S8V1"/>
<organism evidence="3 4">
    <name type="scientific">Brucella endophytica</name>
    <dbReference type="NCBI Taxonomy" id="1963359"/>
    <lineage>
        <taxon>Bacteria</taxon>
        <taxon>Pseudomonadati</taxon>
        <taxon>Pseudomonadota</taxon>
        <taxon>Alphaproteobacteria</taxon>
        <taxon>Hyphomicrobiales</taxon>
        <taxon>Brucellaceae</taxon>
        <taxon>Brucella/Ochrobactrum group</taxon>
        <taxon>Brucella</taxon>
    </lineage>
</organism>
<proteinExistence type="predicted"/>
<evidence type="ECO:0000313" key="3">
    <source>
        <dbReference type="EMBL" id="GGA89428.1"/>
    </source>
</evidence>
<reference evidence="3" key="1">
    <citation type="journal article" date="2014" name="Int. J. Syst. Evol. Microbiol.">
        <title>Complete genome sequence of Corynebacterium casei LMG S-19264T (=DSM 44701T), isolated from a smear-ripened cheese.</title>
        <authorList>
            <consortium name="US DOE Joint Genome Institute (JGI-PGF)"/>
            <person name="Walter F."/>
            <person name="Albersmeier A."/>
            <person name="Kalinowski J."/>
            <person name="Ruckert C."/>
        </authorList>
    </citation>
    <scope>NUCLEOTIDE SEQUENCE</scope>
    <source>
        <strain evidence="3">CGMCC 1.15082</strain>
    </source>
</reference>
<name>A0A916S8V1_9HYPH</name>
<protein>
    <submittedName>
        <fullName evidence="3">Pilus assembly protein TadE</fullName>
    </submittedName>
</protein>
<keyword evidence="4" id="KW-1185">Reference proteome</keyword>
<feature type="transmembrane region" description="Helical" evidence="1">
    <location>
        <begin position="42"/>
        <end position="61"/>
    </location>
</feature>
<keyword evidence="1" id="KW-1133">Transmembrane helix</keyword>
<accession>A0A916S8V1</accession>
<dbReference type="Pfam" id="PF07811">
    <property type="entry name" value="TadE"/>
    <property type="match status" value="1"/>
</dbReference>
<reference evidence="3" key="2">
    <citation type="submission" date="2020-09" db="EMBL/GenBank/DDBJ databases">
        <authorList>
            <person name="Sun Q."/>
            <person name="Zhou Y."/>
        </authorList>
    </citation>
    <scope>NUCLEOTIDE SEQUENCE</scope>
    <source>
        <strain evidence="3">CGMCC 1.15082</strain>
    </source>
</reference>
<evidence type="ECO:0000256" key="1">
    <source>
        <dbReference type="SAM" id="Phobius"/>
    </source>
</evidence>
<sequence length="203" mass="22658">MQHVRAYDPAIARVGEPGEMQSHKSKFTALLRRFRRDRKGTTAIEFSFLILPFLLLLFSIIEVCVSFMGQQLLSNAVDRAARQLRTGELRAADVQGTKLRDLICDQIEILIPSGCPGLSVNLQSYQTFVSVPKSGIVNAAGQLSLGNRVDPGEALSINQLNALYRWPLLTDIMRRQLSAANSDGTWPLFATNTWQNEPFPLDR</sequence>
<gene>
    <name evidence="3" type="ORF">GCM10011491_16610</name>
</gene>
<dbReference type="Proteomes" id="UP000646478">
    <property type="component" value="Unassembled WGS sequence"/>
</dbReference>
<dbReference type="EMBL" id="BMHH01000005">
    <property type="protein sequence ID" value="GGA89428.1"/>
    <property type="molecule type" value="Genomic_DNA"/>
</dbReference>
<evidence type="ECO:0000313" key="4">
    <source>
        <dbReference type="Proteomes" id="UP000646478"/>
    </source>
</evidence>
<dbReference type="InterPro" id="IPR012495">
    <property type="entry name" value="TadE-like_dom"/>
</dbReference>
<keyword evidence="1" id="KW-0812">Transmembrane</keyword>
<feature type="domain" description="TadE-like" evidence="2">
    <location>
        <begin position="40"/>
        <end position="82"/>
    </location>
</feature>